<feature type="transmembrane region" description="Helical" evidence="2">
    <location>
        <begin position="162"/>
        <end position="183"/>
    </location>
</feature>
<dbReference type="RefSeq" id="XP_022466608.1">
    <property type="nucleotide sequence ID" value="XM_022610298.1"/>
</dbReference>
<keyword evidence="2" id="KW-1133">Transmembrane helix</keyword>
<organism evidence="3 4">
    <name type="scientific">Huiozyma naganishii (strain ATCC MYA-139 / BCRC 22969 / CBS 8797 / KCTC 17520 / NBRC 10181 / NCYC 3082 / Yp74L-3)</name>
    <name type="common">Yeast</name>
    <name type="synonym">Kazachstania naganishii</name>
    <dbReference type="NCBI Taxonomy" id="1071383"/>
    <lineage>
        <taxon>Eukaryota</taxon>
        <taxon>Fungi</taxon>
        <taxon>Dikarya</taxon>
        <taxon>Ascomycota</taxon>
        <taxon>Saccharomycotina</taxon>
        <taxon>Saccharomycetes</taxon>
        <taxon>Saccharomycetales</taxon>
        <taxon>Saccharomycetaceae</taxon>
        <taxon>Huiozyma</taxon>
    </lineage>
</organism>
<dbReference type="EMBL" id="HE978323">
    <property type="protein sequence ID" value="CCK72363.1"/>
    <property type="molecule type" value="Genomic_DNA"/>
</dbReference>
<dbReference type="OrthoDB" id="15595at2759"/>
<keyword evidence="2" id="KW-0472">Membrane</keyword>
<dbReference type="HOGENOM" id="CLU_076682_0_0_1"/>
<dbReference type="AlphaFoldDB" id="J7RR85"/>
<dbReference type="PANTHER" id="PTHR28297">
    <property type="entry name" value="FUNGAL PROTEIN"/>
    <property type="match status" value="1"/>
</dbReference>
<dbReference type="InterPro" id="IPR018852">
    <property type="entry name" value="DUF2456"/>
</dbReference>
<feature type="region of interest" description="Disordered" evidence="1">
    <location>
        <begin position="238"/>
        <end position="275"/>
    </location>
</feature>
<dbReference type="PANTHER" id="PTHR28297:SF1">
    <property type="entry name" value="FUNGAL PROTEIN"/>
    <property type="match status" value="1"/>
</dbReference>
<feature type="transmembrane region" description="Helical" evidence="2">
    <location>
        <begin position="12"/>
        <end position="41"/>
    </location>
</feature>
<reference evidence="4" key="2">
    <citation type="submission" date="2012-08" db="EMBL/GenBank/DDBJ databases">
        <title>Genome sequence of Kazachstania naganishii.</title>
        <authorList>
            <person name="Gordon J.L."/>
            <person name="Armisen D."/>
            <person name="Proux-Wera E."/>
            <person name="OhEigeartaigh S.S."/>
            <person name="Byrne K.P."/>
            <person name="Wolfe K.H."/>
        </authorList>
    </citation>
    <scope>NUCLEOTIDE SEQUENCE [LARGE SCALE GENOMIC DNA]</scope>
    <source>
        <strain evidence="4">ATCC MYA-139 / BCRC 22969 / CBS 8797 / CCRC 22969 / KCTC 17520 / NBRC 10181 / NCYC 3082</strain>
    </source>
</reference>
<sequence length="275" mass="32004">MALKEKLSKNAYFFYYFILMQGIGSAIISGGIEFAIAYGMYHGRRRVKMWRFPHTMAGDLVVSLWVQVGLTWVLEEIFIGWDFCCGSACEFPHMDAICNYVKKKKALYWYCEVEYGMLPRERGPQGFKQYLKDLFLPERNMSRGHTKKYKLWLWLVRKAMRCLSWGLLLFIFFWPTTLGIMVAPGTKYGRHDYSYNSYPFPQVMKLIFGFVLGLICTPFTVAVVIIRNETYTRMVDSGELEEEWPSEAGFEGSPEERKQDQLLMPSESASVESKC</sequence>
<keyword evidence="4" id="KW-1185">Reference proteome</keyword>
<dbReference type="GeneID" id="34528118"/>
<gene>
    <name evidence="3" type="primary">KNAG0J02840</name>
    <name evidence="3" type="ordered locus">KNAG_0J02840</name>
</gene>
<evidence type="ECO:0000256" key="2">
    <source>
        <dbReference type="SAM" id="Phobius"/>
    </source>
</evidence>
<evidence type="ECO:0000313" key="3">
    <source>
        <dbReference type="EMBL" id="CCK72363.1"/>
    </source>
</evidence>
<dbReference type="OMA" id="WEGNDER"/>
<dbReference type="KEGG" id="kng:KNAG_0J02840"/>
<proteinExistence type="predicted"/>
<dbReference type="eggNOG" id="ENOG502S4IY">
    <property type="taxonomic scope" value="Eukaryota"/>
</dbReference>
<dbReference type="Pfam" id="PF10445">
    <property type="entry name" value="DUF2456"/>
    <property type="match status" value="1"/>
</dbReference>
<evidence type="ECO:0000256" key="1">
    <source>
        <dbReference type="SAM" id="MobiDB-lite"/>
    </source>
</evidence>
<accession>J7RR85</accession>
<protein>
    <submittedName>
        <fullName evidence="3">Uncharacterized protein</fullName>
    </submittedName>
</protein>
<evidence type="ECO:0000313" key="4">
    <source>
        <dbReference type="Proteomes" id="UP000006310"/>
    </source>
</evidence>
<dbReference type="Proteomes" id="UP000006310">
    <property type="component" value="Chromosome 10"/>
</dbReference>
<keyword evidence="2" id="KW-0812">Transmembrane</keyword>
<name>J7RR85_HUIN7</name>
<reference evidence="3 4" key="1">
    <citation type="journal article" date="2011" name="Proc. Natl. Acad. Sci. U.S.A.">
        <title>Evolutionary erosion of yeast sex chromosomes by mating-type switching accidents.</title>
        <authorList>
            <person name="Gordon J.L."/>
            <person name="Armisen D."/>
            <person name="Proux-Wera E."/>
            <person name="Oheigeartaigh S.S."/>
            <person name="Byrne K.P."/>
            <person name="Wolfe K.H."/>
        </authorList>
    </citation>
    <scope>NUCLEOTIDE SEQUENCE [LARGE SCALE GENOMIC DNA]</scope>
    <source>
        <strain evidence="4">ATCC MYA-139 / BCRC 22969 / CBS 8797 / CCRC 22969 / KCTC 17520 / NBRC 10181 / NCYC 3082</strain>
    </source>
</reference>
<feature type="transmembrane region" description="Helical" evidence="2">
    <location>
        <begin position="203"/>
        <end position="226"/>
    </location>
</feature>